<dbReference type="GO" id="GO:0008270">
    <property type="term" value="F:zinc ion binding"/>
    <property type="evidence" value="ECO:0007669"/>
    <property type="project" value="UniProtKB-KW"/>
</dbReference>
<reference evidence="4" key="1">
    <citation type="submission" date="2023-06" db="EMBL/GenBank/DDBJ databases">
        <authorList>
            <person name="Kurt Z."/>
        </authorList>
    </citation>
    <scope>NUCLEOTIDE SEQUENCE</scope>
</reference>
<reference evidence="5 6" key="2">
    <citation type="submission" date="2024-07" db="EMBL/GenBank/DDBJ databases">
        <authorList>
            <person name="Akdeniz Z."/>
        </authorList>
    </citation>
    <scope>NUCLEOTIDE SEQUENCE [LARGE SCALE GENOMIC DNA]</scope>
</reference>
<keyword evidence="2" id="KW-0175">Coiled coil</keyword>
<proteinExistence type="predicted"/>
<keyword evidence="1" id="KW-0862">Zinc</keyword>
<comment type="caution">
    <text evidence="4">The sequence shown here is derived from an EMBL/GenBank/DDBJ whole genome shotgun (WGS) entry which is preliminary data.</text>
</comment>
<dbReference type="PROSITE" id="PS50089">
    <property type="entry name" value="ZF_RING_2"/>
    <property type="match status" value="1"/>
</dbReference>
<name>A0AA86PLF3_9EUKA</name>
<dbReference type="Proteomes" id="UP001642409">
    <property type="component" value="Unassembled WGS sequence"/>
</dbReference>
<dbReference type="InterPro" id="IPR001841">
    <property type="entry name" value="Znf_RING"/>
</dbReference>
<keyword evidence="1" id="KW-0863">Zinc-finger</keyword>
<evidence type="ECO:0000259" key="3">
    <source>
        <dbReference type="PROSITE" id="PS50089"/>
    </source>
</evidence>
<dbReference type="AlphaFoldDB" id="A0AA86PLF3"/>
<organism evidence="4">
    <name type="scientific">Hexamita inflata</name>
    <dbReference type="NCBI Taxonomy" id="28002"/>
    <lineage>
        <taxon>Eukaryota</taxon>
        <taxon>Metamonada</taxon>
        <taxon>Diplomonadida</taxon>
        <taxon>Hexamitidae</taxon>
        <taxon>Hexamitinae</taxon>
        <taxon>Hexamita</taxon>
    </lineage>
</organism>
<evidence type="ECO:0000313" key="4">
    <source>
        <dbReference type="EMBL" id="CAI9937625.1"/>
    </source>
</evidence>
<dbReference type="EMBL" id="CAXDID020000110">
    <property type="protein sequence ID" value="CAL6029515.1"/>
    <property type="molecule type" value="Genomic_DNA"/>
</dbReference>
<gene>
    <name evidence="4" type="ORF">HINF_LOCUS25270</name>
    <name evidence="5" type="ORF">HINF_LOCUS32392</name>
</gene>
<evidence type="ECO:0000256" key="1">
    <source>
        <dbReference type="PROSITE-ProRule" id="PRU00175"/>
    </source>
</evidence>
<protein>
    <recommendedName>
        <fullName evidence="3">RING-type domain-containing protein</fullName>
    </recommendedName>
</protein>
<evidence type="ECO:0000313" key="6">
    <source>
        <dbReference type="Proteomes" id="UP001642409"/>
    </source>
</evidence>
<feature type="domain" description="RING-type" evidence="3">
    <location>
        <begin position="223"/>
        <end position="262"/>
    </location>
</feature>
<keyword evidence="6" id="KW-1185">Reference proteome</keyword>
<accession>A0AA86PLF3</accession>
<feature type="coiled-coil region" evidence="2">
    <location>
        <begin position="194"/>
        <end position="221"/>
    </location>
</feature>
<dbReference type="EMBL" id="CATOUU010000647">
    <property type="protein sequence ID" value="CAI9937625.1"/>
    <property type="molecule type" value="Genomic_DNA"/>
</dbReference>
<evidence type="ECO:0000256" key="2">
    <source>
        <dbReference type="SAM" id="Coils"/>
    </source>
</evidence>
<sequence>MPLSTEPGQSKKLIKLMENYPIVSAKRQTANQFTVFSNQLVCEELIQKLEDISCQFVPQQVDFPEFTTDLIKKLQETQFENLLKDSKLLDFQAQSQDQLLPKAPELVVKFGELVQQMVDRAQENCANVVKHFLKQKHDVLFAFQQDQDRLQEVNAELIRLVEYILQQREVLNSATKASLSSEQKDKQMRIMDQLEVIDKRVHQLKKELKVLELQLQMAVQISCPVCKERVSQTNLLLCLFPCGCGVCQKCFKTDPGFCQTCKAEIEEYVVDGAVQQRLADPRLNFIELIQKIYSVAEDIEIMITQVEKEWM</sequence>
<evidence type="ECO:0000313" key="5">
    <source>
        <dbReference type="EMBL" id="CAL6029515.1"/>
    </source>
</evidence>
<keyword evidence="1" id="KW-0479">Metal-binding</keyword>